<dbReference type="InterPro" id="IPR000157">
    <property type="entry name" value="TIR_dom"/>
</dbReference>
<dbReference type="PANTHER" id="PTHR11017">
    <property type="entry name" value="LEUCINE-RICH REPEAT-CONTAINING PROTEIN"/>
    <property type="match status" value="1"/>
</dbReference>
<keyword evidence="1" id="KW-0433">Leucine-rich repeat</keyword>
<organism evidence="6 7">
    <name type="scientific">Medicago truncatula</name>
    <name type="common">Barrel medic</name>
    <name type="synonym">Medicago tribuloides</name>
    <dbReference type="NCBI Taxonomy" id="3880"/>
    <lineage>
        <taxon>Eukaryota</taxon>
        <taxon>Viridiplantae</taxon>
        <taxon>Streptophyta</taxon>
        <taxon>Embryophyta</taxon>
        <taxon>Tracheophyta</taxon>
        <taxon>Spermatophyta</taxon>
        <taxon>Magnoliopsida</taxon>
        <taxon>eudicotyledons</taxon>
        <taxon>Gunneridae</taxon>
        <taxon>Pentapetalae</taxon>
        <taxon>rosids</taxon>
        <taxon>fabids</taxon>
        <taxon>Fabales</taxon>
        <taxon>Fabaceae</taxon>
        <taxon>Papilionoideae</taxon>
        <taxon>50 kb inversion clade</taxon>
        <taxon>NPAAA clade</taxon>
        <taxon>Hologalegina</taxon>
        <taxon>IRL clade</taxon>
        <taxon>Trifolieae</taxon>
        <taxon>Medicago</taxon>
    </lineage>
</organism>
<dbReference type="FunFam" id="3.40.50.10140:FF:000007">
    <property type="entry name" value="Disease resistance protein (TIR-NBS-LRR class)"/>
    <property type="match status" value="1"/>
</dbReference>
<dbReference type="EMBL" id="PSQE01000006">
    <property type="protein sequence ID" value="RHN52614.1"/>
    <property type="molecule type" value="Genomic_DNA"/>
</dbReference>
<dbReference type="InterPro" id="IPR044974">
    <property type="entry name" value="Disease_R_plants"/>
</dbReference>
<dbReference type="SUPFAM" id="SSF46785">
    <property type="entry name" value="Winged helix' DNA-binding domain"/>
    <property type="match status" value="1"/>
</dbReference>
<evidence type="ECO:0000256" key="1">
    <source>
        <dbReference type="ARBA" id="ARBA00022614"/>
    </source>
</evidence>
<dbReference type="Gramene" id="rna37308">
    <property type="protein sequence ID" value="RHN52614.1"/>
    <property type="gene ID" value="gene37308"/>
</dbReference>
<dbReference type="InterPro" id="IPR035897">
    <property type="entry name" value="Toll_tir_struct_dom_sf"/>
</dbReference>
<evidence type="ECO:0000256" key="2">
    <source>
        <dbReference type="ARBA" id="ARBA00022737"/>
    </source>
</evidence>
<gene>
    <name evidence="6" type="ORF">MtrunA17_Chr6g0482441</name>
</gene>
<keyword evidence="4" id="KW-0520">NAD</keyword>
<accession>A0A396HL47</accession>
<dbReference type="SUPFAM" id="SSF52540">
    <property type="entry name" value="P-loop containing nucleoside triphosphate hydrolases"/>
    <property type="match status" value="1"/>
</dbReference>
<dbReference type="PANTHER" id="PTHR11017:SF431">
    <property type="entry name" value="ADP-RIBOSYL CYCLASE_CYCLIC ADP-RIBOSE HYDROLASE"/>
    <property type="match status" value="1"/>
</dbReference>
<dbReference type="Gene3D" id="3.40.50.10140">
    <property type="entry name" value="Toll/interleukin-1 receptor homology (TIR) domain"/>
    <property type="match status" value="1"/>
</dbReference>
<evidence type="ECO:0000256" key="3">
    <source>
        <dbReference type="ARBA" id="ARBA00022821"/>
    </source>
</evidence>
<name>A0A396HL47_MEDTR</name>
<reference evidence="7" key="1">
    <citation type="journal article" date="2018" name="Nat. Plants">
        <title>Whole-genome landscape of Medicago truncatula symbiotic genes.</title>
        <authorList>
            <person name="Pecrix Y."/>
            <person name="Staton S.E."/>
            <person name="Sallet E."/>
            <person name="Lelandais-Briere C."/>
            <person name="Moreau S."/>
            <person name="Carrere S."/>
            <person name="Blein T."/>
            <person name="Jardinaud M.F."/>
            <person name="Latrasse D."/>
            <person name="Zouine M."/>
            <person name="Zahm M."/>
            <person name="Kreplak J."/>
            <person name="Mayjonade B."/>
            <person name="Satge C."/>
            <person name="Perez M."/>
            <person name="Cauet S."/>
            <person name="Marande W."/>
            <person name="Chantry-Darmon C."/>
            <person name="Lopez-Roques C."/>
            <person name="Bouchez O."/>
            <person name="Berard A."/>
            <person name="Debelle F."/>
            <person name="Munos S."/>
            <person name="Bendahmane A."/>
            <person name="Berges H."/>
            <person name="Niebel A."/>
            <person name="Buitink J."/>
            <person name="Frugier F."/>
            <person name="Benhamed M."/>
            <person name="Crespi M."/>
            <person name="Gouzy J."/>
            <person name="Gamas P."/>
        </authorList>
    </citation>
    <scope>NUCLEOTIDE SEQUENCE [LARGE SCALE GENOMIC DNA]</scope>
    <source>
        <strain evidence="7">cv. Jemalong A17</strain>
    </source>
</reference>
<comment type="caution">
    <text evidence="6">The sequence shown here is derived from an EMBL/GenBank/DDBJ whole genome shotgun (WGS) entry which is preliminary data.</text>
</comment>
<dbReference type="GO" id="GO:0043531">
    <property type="term" value="F:ADP binding"/>
    <property type="evidence" value="ECO:0007669"/>
    <property type="project" value="InterPro"/>
</dbReference>
<dbReference type="GO" id="GO:0003677">
    <property type="term" value="F:DNA binding"/>
    <property type="evidence" value="ECO:0007669"/>
    <property type="project" value="UniProtKB-KW"/>
</dbReference>
<dbReference type="InterPro" id="IPR042197">
    <property type="entry name" value="Apaf_helical"/>
</dbReference>
<dbReference type="InterPro" id="IPR002182">
    <property type="entry name" value="NB-ARC"/>
</dbReference>
<dbReference type="SUPFAM" id="SSF52058">
    <property type="entry name" value="L domain-like"/>
    <property type="match status" value="2"/>
</dbReference>
<keyword evidence="2" id="KW-0677">Repeat</keyword>
<keyword evidence="6" id="KW-0238">DNA-binding</keyword>
<evidence type="ECO:0000256" key="4">
    <source>
        <dbReference type="ARBA" id="ARBA00023027"/>
    </source>
</evidence>
<dbReference type="SUPFAM" id="SSF52200">
    <property type="entry name" value="Toll/Interleukin receptor TIR domain"/>
    <property type="match status" value="1"/>
</dbReference>
<dbReference type="GO" id="GO:0007165">
    <property type="term" value="P:signal transduction"/>
    <property type="evidence" value="ECO:0007669"/>
    <property type="project" value="InterPro"/>
</dbReference>
<dbReference type="Gene3D" id="3.40.50.300">
    <property type="entry name" value="P-loop containing nucleotide triphosphate hydrolases"/>
    <property type="match status" value="1"/>
</dbReference>
<dbReference type="Gene3D" id="3.80.10.10">
    <property type="entry name" value="Ribonuclease Inhibitor"/>
    <property type="match status" value="4"/>
</dbReference>
<dbReference type="PROSITE" id="PS50104">
    <property type="entry name" value="TIR"/>
    <property type="match status" value="1"/>
</dbReference>
<dbReference type="InterPro" id="IPR036390">
    <property type="entry name" value="WH_DNA-bd_sf"/>
</dbReference>
<proteinExistence type="predicted"/>
<dbReference type="GO" id="GO:0006952">
    <property type="term" value="P:defense response"/>
    <property type="evidence" value="ECO:0007669"/>
    <property type="project" value="UniProtKB-KW"/>
</dbReference>
<evidence type="ECO:0000259" key="5">
    <source>
        <dbReference type="PROSITE" id="PS50104"/>
    </source>
</evidence>
<dbReference type="Pfam" id="PF01582">
    <property type="entry name" value="TIR"/>
    <property type="match status" value="1"/>
</dbReference>
<dbReference type="InterPro" id="IPR027417">
    <property type="entry name" value="P-loop_NTPase"/>
</dbReference>
<dbReference type="PRINTS" id="PR00364">
    <property type="entry name" value="DISEASERSIST"/>
</dbReference>
<dbReference type="Proteomes" id="UP000265566">
    <property type="component" value="Chromosome 6"/>
</dbReference>
<feature type="domain" description="TIR" evidence="5">
    <location>
        <begin position="8"/>
        <end position="167"/>
    </location>
</feature>
<sequence length="1372" mass="155788">MASLADQFKYDVFLSFRGEDTRHGFTGYLKKALDDKGVRTFMDDKELRKGEEITPSLLKAIEQSMMAIVVLSENYASSSFCLQELSKILDTMKDMVGRSVFPVFYKVDPSDVRKLKRSFGEGMDKHKANSNLDKWKVSLHQVTDLSGFHYKGDTPEHMFIGDIVEQVLGNIEPLALPVGDYLIGLEHQKQHLTSLLNIGSDDTVHMVGIHGMGGIGKTTLALSVYNLIAHEFDASCFLENVRENHEKHGLPYLQNIILSKVVGEKNALTGVRQGISILEQRLRQKKLLLILDDVNEQEQLKALAGKHKWFGPSSRIIITTRDKKLLTCHGVEHTYEVRGLNAKDAFELVRWKAFKDEFSPSDENVSLAQLHVIERVVAYASGHPLALEVMGSHFSNKTIEQCKDALDRYEKVPHKKIQTTLQISFDALEDEEKFVFLDIACCFKGCKLTRVDEILHAHHGEIVKDHINVLVEKSLIKINEFGNVTLHDLVEDMGKEIVRQESPQDPGKRTRLWFSNDIMQVLEENTGTSQIEIIRFDCWTTVAWDGEAFKKMENLKTLIFSDYVFFKKSPKHLPNSLRVLECHNPSSDFLVALSLLNFPTKNFQNMRVLNLEGGSGLVQIPNISGLSNLEKLSIKNCWKLIAIDKSVGFLGKLKILRLINCIEIQSIPPLMLASLVELHLSGCNSLESFPPVLDGFGDKLKTMNVIYCKMLRSIPPLKLNSLETLDLSQCYSLENFPLVVDAFLGKLKTLNVKGCCKLTSIPPLKLNSLETLDLSQCYSLENFPLVVDAFLGKLKTLNVESCHNLKSIQPLKLDSLIYLNLSHCYNLENFPSVVDEFLGKLKTLCFAKCHNLKSIPPLKLNSLETLDFSSCHRLESFPPVVDGFLGKLKTLLVRKCYNLKSIPPLKLDSLEKLDLSCCCSLESFPCVVDGLLDKLKFLNIECCIMLRNIPRLRLTSLEYFNLSCCYSLESFPEILGEMRNIPGLLKDDTPIKEIPFPFKTLTQPQTLCDCGYVYLPNRMSTLAKFTIRNEEKVNAIQSSHVKYICVRHVGYRSEEYLSKSLMLFANVKELHLTSNHFTVIPKSIENCQFLWKLILDDCTALKEIKGIPPCLRMLSALNCKSLTSSCKSKLLNQELHEAGKTWFRLPQATFPEWFDHHCMAGTYISFWFRNKFPVIALYVLSPFTWDGSPLRVIINGDTFFYTHGSKIGAKSHADTYHLHLFHMQMENFNDNMDKALSENKWNHAEVLFGFKFLKSGIHVLKEKINLKDIRFTNPENDANIVITRGEVTDLPHAMLPPEPINLSTELSSTSDETEPLMNNLHLSPSFRRHFSQNNAANETEQIQCFSSFKSIFLDNQESEAQGRESSHHCLIM</sequence>
<keyword evidence="3" id="KW-0611">Plant defense</keyword>
<evidence type="ECO:0000313" key="6">
    <source>
        <dbReference type="EMBL" id="RHN52614.1"/>
    </source>
</evidence>
<evidence type="ECO:0000313" key="7">
    <source>
        <dbReference type="Proteomes" id="UP000265566"/>
    </source>
</evidence>
<dbReference type="SMART" id="SM00255">
    <property type="entry name" value="TIR"/>
    <property type="match status" value="1"/>
</dbReference>
<dbReference type="Gene3D" id="1.10.8.430">
    <property type="entry name" value="Helical domain of apoptotic protease-activating factors"/>
    <property type="match status" value="1"/>
</dbReference>
<dbReference type="InterPro" id="IPR032675">
    <property type="entry name" value="LRR_dom_sf"/>
</dbReference>
<dbReference type="Pfam" id="PF00931">
    <property type="entry name" value="NB-ARC"/>
    <property type="match status" value="1"/>
</dbReference>
<dbReference type="Pfam" id="PF23282">
    <property type="entry name" value="WHD_ROQ1"/>
    <property type="match status" value="1"/>
</dbReference>
<protein>
    <submittedName>
        <fullName evidence="6">Putative TIR domain, winged helix-turn-helix DNA-binding domain-containing protein</fullName>
    </submittedName>
</protein>
<dbReference type="InterPro" id="IPR058192">
    <property type="entry name" value="WHD_ROQ1-like"/>
</dbReference>